<evidence type="ECO:0000313" key="12">
    <source>
        <dbReference type="EMBL" id="SKA65096.1"/>
    </source>
</evidence>
<evidence type="ECO:0000256" key="10">
    <source>
        <dbReference type="ARBA" id="ARBA00050776"/>
    </source>
</evidence>
<dbReference type="SUPFAM" id="SSF53383">
    <property type="entry name" value="PLP-dependent transferases"/>
    <property type="match status" value="1"/>
</dbReference>
<dbReference type="InterPro" id="IPR016454">
    <property type="entry name" value="Cysteine_dSase"/>
</dbReference>
<organism evidence="12 13">
    <name type="scientific">Succinivibrio dextrinosolvens DSM 3072</name>
    <dbReference type="NCBI Taxonomy" id="1123324"/>
    <lineage>
        <taxon>Bacteria</taxon>
        <taxon>Pseudomonadati</taxon>
        <taxon>Pseudomonadota</taxon>
        <taxon>Gammaproteobacteria</taxon>
        <taxon>Aeromonadales</taxon>
        <taxon>Succinivibrionaceae</taxon>
        <taxon>Succinivibrio</taxon>
    </lineage>
</organism>
<dbReference type="FunFam" id="3.40.640.10:FF:000003">
    <property type="entry name" value="Cysteine desulfurase IscS"/>
    <property type="match status" value="1"/>
</dbReference>
<evidence type="ECO:0000256" key="6">
    <source>
        <dbReference type="ARBA" id="ARBA00022723"/>
    </source>
</evidence>
<keyword evidence="9" id="KW-0411">Iron-sulfur</keyword>
<evidence type="ECO:0000256" key="4">
    <source>
        <dbReference type="ARBA" id="ARBA00022679"/>
    </source>
</evidence>
<dbReference type="GO" id="GO:0051537">
    <property type="term" value="F:2 iron, 2 sulfur cluster binding"/>
    <property type="evidence" value="ECO:0007669"/>
    <property type="project" value="UniProtKB-KW"/>
</dbReference>
<comment type="cofactor">
    <cofactor evidence="1">
        <name>pyridoxal 5'-phosphate</name>
        <dbReference type="ChEBI" id="CHEBI:597326"/>
    </cofactor>
</comment>
<dbReference type="InterPro" id="IPR000192">
    <property type="entry name" value="Aminotrans_V_dom"/>
</dbReference>
<dbReference type="EMBL" id="FUXX01000028">
    <property type="protein sequence ID" value="SKA65096.1"/>
    <property type="molecule type" value="Genomic_DNA"/>
</dbReference>
<gene>
    <name evidence="12" type="ORF">SAMN02745213_01613</name>
</gene>
<evidence type="ECO:0000256" key="7">
    <source>
        <dbReference type="ARBA" id="ARBA00022898"/>
    </source>
</evidence>
<accession>A0A1T4VJJ9</accession>
<dbReference type="PANTHER" id="PTHR11601">
    <property type="entry name" value="CYSTEINE DESULFURYLASE FAMILY MEMBER"/>
    <property type="match status" value="1"/>
</dbReference>
<evidence type="ECO:0000259" key="11">
    <source>
        <dbReference type="Pfam" id="PF00266"/>
    </source>
</evidence>
<dbReference type="Gene3D" id="3.40.640.10">
    <property type="entry name" value="Type I PLP-dependent aspartate aminotransferase-like (Major domain)"/>
    <property type="match status" value="1"/>
</dbReference>
<dbReference type="AlphaFoldDB" id="A0A1T4VJJ9"/>
<dbReference type="InterPro" id="IPR015424">
    <property type="entry name" value="PyrdxlP-dep_Trfase"/>
</dbReference>
<comment type="catalytic activity">
    <reaction evidence="10">
        <text>(sulfur carrier)-H + L-cysteine = (sulfur carrier)-SH + L-alanine</text>
        <dbReference type="Rhea" id="RHEA:43892"/>
        <dbReference type="Rhea" id="RHEA-COMP:14737"/>
        <dbReference type="Rhea" id="RHEA-COMP:14739"/>
        <dbReference type="ChEBI" id="CHEBI:29917"/>
        <dbReference type="ChEBI" id="CHEBI:35235"/>
        <dbReference type="ChEBI" id="CHEBI:57972"/>
        <dbReference type="ChEBI" id="CHEBI:64428"/>
        <dbReference type="EC" id="2.8.1.7"/>
    </reaction>
</comment>
<dbReference type="Pfam" id="PF00266">
    <property type="entry name" value="Aminotran_5"/>
    <property type="match status" value="1"/>
</dbReference>
<dbReference type="PIRSF" id="PIRSF005572">
    <property type="entry name" value="NifS"/>
    <property type="match status" value="1"/>
</dbReference>
<keyword evidence="13" id="KW-1185">Reference proteome</keyword>
<dbReference type="PANTHER" id="PTHR11601:SF34">
    <property type="entry name" value="CYSTEINE DESULFURASE"/>
    <property type="match status" value="1"/>
</dbReference>
<feature type="domain" description="Aminotransferase class V" evidence="11">
    <location>
        <begin position="5"/>
        <end position="371"/>
    </location>
</feature>
<evidence type="ECO:0000313" key="13">
    <source>
        <dbReference type="Proteomes" id="UP000242432"/>
    </source>
</evidence>
<keyword evidence="5" id="KW-0001">2Fe-2S</keyword>
<keyword evidence="4" id="KW-0808">Transferase</keyword>
<keyword evidence="8" id="KW-0408">Iron</keyword>
<dbReference type="GO" id="GO:0031071">
    <property type="term" value="F:cysteine desulfurase activity"/>
    <property type="evidence" value="ECO:0007669"/>
    <property type="project" value="UniProtKB-EC"/>
</dbReference>
<evidence type="ECO:0000256" key="3">
    <source>
        <dbReference type="ARBA" id="ARBA00012239"/>
    </source>
</evidence>
<dbReference type="EC" id="2.8.1.7" evidence="3"/>
<reference evidence="13" key="1">
    <citation type="submission" date="2017-02" db="EMBL/GenBank/DDBJ databases">
        <authorList>
            <person name="Varghese N."/>
            <person name="Submissions S."/>
        </authorList>
    </citation>
    <scope>NUCLEOTIDE SEQUENCE [LARGE SCALE GENOMIC DNA]</scope>
    <source>
        <strain evidence="13">DSM 3072</strain>
    </source>
</reference>
<dbReference type="Gene3D" id="3.90.1150.10">
    <property type="entry name" value="Aspartate Aminotransferase, domain 1"/>
    <property type="match status" value="1"/>
</dbReference>
<evidence type="ECO:0000256" key="9">
    <source>
        <dbReference type="ARBA" id="ARBA00023014"/>
    </source>
</evidence>
<comment type="similarity">
    <text evidence="2">Belongs to the class-V pyridoxal-phosphate-dependent aminotransferase family. NifS/IscS subfamily.</text>
</comment>
<evidence type="ECO:0000256" key="8">
    <source>
        <dbReference type="ARBA" id="ARBA00023004"/>
    </source>
</evidence>
<keyword evidence="7" id="KW-0663">Pyridoxal phosphate</keyword>
<dbReference type="InterPro" id="IPR015421">
    <property type="entry name" value="PyrdxlP-dep_Trfase_major"/>
</dbReference>
<dbReference type="Proteomes" id="UP000242432">
    <property type="component" value="Unassembled WGS sequence"/>
</dbReference>
<evidence type="ECO:0000256" key="1">
    <source>
        <dbReference type="ARBA" id="ARBA00001933"/>
    </source>
</evidence>
<dbReference type="InterPro" id="IPR015422">
    <property type="entry name" value="PyrdxlP-dep_Trfase_small"/>
</dbReference>
<dbReference type="STRING" id="83771.SAMN02910357_02006"/>
<evidence type="ECO:0000256" key="5">
    <source>
        <dbReference type="ARBA" id="ARBA00022714"/>
    </source>
</evidence>
<sequence length="394" mass="42505">MSKPVYFDYAAATPTDKRVVEVMVNCMSLEGAFANPHAKDHVYGWQAAEAVENAREEVANLIGASPLEITFTSGATESNNLAIFGLAKGLAKKGDKSRHIITSKIEHKAILEACQLLEEEGYKVTYLTPDHSGVIDVETVENSITEDTFLVSIAQANSVLGSVSDVHAIASMCHRHQVYFHTDVAQSIGYLKMDYDNSDIDMVSLTAEKVCGPKGVGALYVKRSSNIPLFAQIYGGGQEKGLRGGTVPTHEVAGLGKAFDILRTEGKKDKARFEKMRARLIEGIKDVPGLVINGTKTEGLPNILSLSFDGIDGHMLLPTLSGIAASTGSACSSASLEPSYILKAIGHSDNLARASIRLSFGRFTQDSEIDTVIEEITTKIPKLREAGTMWKVKQ</sequence>
<keyword evidence="6" id="KW-0479">Metal-binding</keyword>
<dbReference type="RefSeq" id="WP_078929025.1">
    <property type="nucleotide sequence ID" value="NZ_FUXX01000028.1"/>
</dbReference>
<proteinExistence type="inferred from homology"/>
<evidence type="ECO:0000256" key="2">
    <source>
        <dbReference type="ARBA" id="ARBA00006490"/>
    </source>
</evidence>
<protein>
    <recommendedName>
        <fullName evidence="3">cysteine desulfurase</fullName>
        <ecNumber evidence="3">2.8.1.7</ecNumber>
    </recommendedName>
</protein>
<name>A0A1T4VJJ9_9GAMM</name>
<dbReference type="GO" id="GO:0046872">
    <property type="term" value="F:metal ion binding"/>
    <property type="evidence" value="ECO:0007669"/>
    <property type="project" value="UniProtKB-KW"/>
</dbReference>